<dbReference type="AlphaFoldDB" id="A0A9Q7V077"/>
<gene>
    <name evidence="1" type="ORF">CBM2636_MP20742</name>
</gene>
<geneLocation type="plasmid" evidence="2">
    <name>cbm2636_mp</name>
</geneLocation>
<keyword evidence="1" id="KW-0614">Plasmid</keyword>
<reference evidence="1 2" key="1">
    <citation type="submission" date="2018-01" db="EMBL/GenBank/DDBJ databases">
        <authorList>
            <person name="Clerissi C."/>
        </authorList>
    </citation>
    <scope>NUCLEOTIDE SEQUENCE [LARGE SCALE GENOMIC DNA]</scope>
    <source>
        <strain evidence="1">Cupriavidus taiwanensis SWF 66322</strain>
        <plasmid evidence="2">cbm2636_mp</plasmid>
    </source>
</reference>
<dbReference type="Proteomes" id="UP000254259">
    <property type="component" value="Plasmid CBM2636_mp"/>
</dbReference>
<dbReference type="EMBL" id="LT984814">
    <property type="protein sequence ID" value="SPD67892.1"/>
    <property type="molecule type" value="Genomic_DNA"/>
</dbReference>
<evidence type="ECO:0000313" key="2">
    <source>
        <dbReference type="Proteomes" id="UP000254259"/>
    </source>
</evidence>
<name>A0A9Q7V077_9BURK</name>
<organism evidence="1 2">
    <name type="scientific">Cupriavidus taiwanensis</name>
    <dbReference type="NCBI Taxonomy" id="164546"/>
    <lineage>
        <taxon>Bacteria</taxon>
        <taxon>Pseudomonadati</taxon>
        <taxon>Pseudomonadota</taxon>
        <taxon>Betaproteobacteria</taxon>
        <taxon>Burkholderiales</taxon>
        <taxon>Burkholderiaceae</taxon>
        <taxon>Cupriavidus</taxon>
    </lineage>
</organism>
<protein>
    <submittedName>
        <fullName evidence="1">Uncharacterized protein</fullName>
    </submittedName>
</protein>
<accession>A0A9Q7V077</accession>
<evidence type="ECO:0000313" key="1">
    <source>
        <dbReference type="EMBL" id="SPD67892.1"/>
    </source>
</evidence>
<sequence length="46" mass="5236">MPSSVRDSRRGARIVVDQRDVNVTFFQLDCHRAVMWMSCNVGRAAP</sequence>
<proteinExistence type="predicted"/>